<reference evidence="1 2" key="1">
    <citation type="submission" date="2020-02" db="EMBL/GenBank/DDBJ databases">
        <title>Newly sequenced genome of strain CSTR1 showed variability in Candidatus Kuenenia stuttgartiensis genomes.</title>
        <authorList>
            <person name="Ding C."/>
            <person name="Adrian L."/>
        </authorList>
    </citation>
    <scope>NUCLEOTIDE SEQUENCE [LARGE SCALE GENOMIC DNA]</scope>
    <source>
        <strain evidence="1 2">CSTR1</strain>
    </source>
</reference>
<gene>
    <name evidence="1" type="ORF">KsCSTR_14250</name>
</gene>
<dbReference type="AlphaFoldDB" id="A0A6G7GN77"/>
<organism evidence="1 2">
    <name type="scientific">Kuenenia stuttgartiensis</name>
    <dbReference type="NCBI Taxonomy" id="174633"/>
    <lineage>
        <taxon>Bacteria</taxon>
        <taxon>Pseudomonadati</taxon>
        <taxon>Planctomycetota</taxon>
        <taxon>Candidatus Brocadiia</taxon>
        <taxon>Candidatus Brocadiales</taxon>
        <taxon>Candidatus Brocadiaceae</taxon>
        <taxon>Candidatus Kuenenia</taxon>
    </lineage>
</organism>
<name>A0A6G7GN77_KUEST</name>
<evidence type="ECO:0000313" key="2">
    <source>
        <dbReference type="Proteomes" id="UP000501926"/>
    </source>
</evidence>
<sequence>MNSNIIQSCDVFRCNVKAARMKTLWPFFISSQIFLPNERG</sequence>
<accession>A0A6G7GN77</accession>
<protein>
    <submittedName>
        <fullName evidence="1">Uncharacterized protein</fullName>
    </submittedName>
</protein>
<evidence type="ECO:0000313" key="1">
    <source>
        <dbReference type="EMBL" id="QII10804.1"/>
    </source>
</evidence>
<dbReference type="EMBL" id="CP049055">
    <property type="protein sequence ID" value="QII10804.1"/>
    <property type="molecule type" value="Genomic_DNA"/>
</dbReference>
<dbReference type="Proteomes" id="UP000501926">
    <property type="component" value="Chromosome"/>
</dbReference>
<proteinExistence type="predicted"/>